<dbReference type="Proteomes" id="UP000823638">
    <property type="component" value="Unassembled WGS sequence"/>
</dbReference>
<name>A0A9D9HPC2_9SPIR</name>
<feature type="region of interest" description="Disordered" evidence="1">
    <location>
        <begin position="211"/>
        <end position="262"/>
    </location>
</feature>
<feature type="compositionally biased region" description="Basic and acidic residues" evidence="1">
    <location>
        <begin position="222"/>
        <end position="237"/>
    </location>
</feature>
<evidence type="ECO:0000256" key="1">
    <source>
        <dbReference type="SAM" id="MobiDB-lite"/>
    </source>
</evidence>
<reference evidence="2" key="1">
    <citation type="submission" date="2020-10" db="EMBL/GenBank/DDBJ databases">
        <authorList>
            <person name="Gilroy R."/>
        </authorList>
    </citation>
    <scope>NUCLEOTIDE SEQUENCE</scope>
    <source>
        <strain evidence="2">10532</strain>
    </source>
</reference>
<feature type="compositionally biased region" description="Basic and acidic residues" evidence="1">
    <location>
        <begin position="253"/>
        <end position="262"/>
    </location>
</feature>
<dbReference type="EMBL" id="JADIMM010000062">
    <property type="protein sequence ID" value="MBO8457435.1"/>
    <property type="molecule type" value="Genomic_DNA"/>
</dbReference>
<dbReference type="AlphaFoldDB" id="A0A9D9HPC2"/>
<gene>
    <name evidence="2" type="ORF">IAA81_04310</name>
</gene>
<comment type="caution">
    <text evidence="2">The sequence shown here is derived from an EMBL/GenBank/DDBJ whole genome shotgun (WGS) entry which is preliminary data.</text>
</comment>
<protein>
    <submittedName>
        <fullName evidence="2">Uncharacterized protein</fullName>
    </submittedName>
</protein>
<organism evidence="2 3">
    <name type="scientific">Candidatus Gallitreponema excrementavium</name>
    <dbReference type="NCBI Taxonomy" id="2840840"/>
    <lineage>
        <taxon>Bacteria</taxon>
        <taxon>Pseudomonadati</taxon>
        <taxon>Spirochaetota</taxon>
        <taxon>Spirochaetia</taxon>
        <taxon>Spirochaetales</taxon>
        <taxon>Candidatus Gallitreponema</taxon>
    </lineage>
</organism>
<reference evidence="2" key="2">
    <citation type="journal article" date="2021" name="PeerJ">
        <title>Extensive microbial diversity within the chicken gut microbiome revealed by metagenomics and culture.</title>
        <authorList>
            <person name="Gilroy R."/>
            <person name="Ravi A."/>
            <person name="Getino M."/>
            <person name="Pursley I."/>
            <person name="Horton D.L."/>
            <person name="Alikhan N.F."/>
            <person name="Baker D."/>
            <person name="Gharbi K."/>
            <person name="Hall N."/>
            <person name="Watson M."/>
            <person name="Adriaenssens E.M."/>
            <person name="Foster-Nyarko E."/>
            <person name="Jarju S."/>
            <person name="Secka A."/>
            <person name="Antonio M."/>
            <person name="Oren A."/>
            <person name="Chaudhuri R.R."/>
            <person name="La Ragione R."/>
            <person name="Hildebrand F."/>
            <person name="Pallen M.J."/>
        </authorList>
    </citation>
    <scope>NUCLEOTIDE SEQUENCE</scope>
    <source>
        <strain evidence="2">10532</strain>
    </source>
</reference>
<accession>A0A9D9HPC2</accession>
<evidence type="ECO:0000313" key="3">
    <source>
        <dbReference type="Proteomes" id="UP000823638"/>
    </source>
</evidence>
<evidence type="ECO:0000313" key="2">
    <source>
        <dbReference type="EMBL" id="MBO8457435.1"/>
    </source>
</evidence>
<proteinExistence type="predicted"/>
<sequence>MSFFLVLSEYFNLKLFIIEYLKGIIGQMGFNSKDIFPPGRQHADSLNFQKGASLYNSQNQGTANESSTCKTARIFVLREISPGYYALKINGTPVNLRSDFPLEVGKTFSAPVLMENGKIKIYFDSGNSSFSGVNFNSYLFKNGIPDDALSRFILSFITNFGGKITSEKIVKARAFKKEFSKDIFEYAETSLFLEEAGINSTEEGVLEILNLSGEGHNPQNPHKGEYRDNKDKQEKDSGLNGDPGMESSFNSPTEKEMPDGKDRGILGHLNYPESPEALMDETIKELMDLETPGTGKGSLVTVLNHLTGKEISPRIIPFEIKSLNLKGVIVYIIDSRLKSVKEVYIKANVINNLETAFKWRFRIIPQKKPGRFEKNPMVPVIYSTKGTPLESCKSRYSILISTTPELSRNDKSEIIDFFNKYENLFFLVEFRNVIWDKNGGQNEENVEKIDIQV</sequence>